<evidence type="ECO:0000313" key="2">
    <source>
        <dbReference type="EMBL" id="CAE7528486.1"/>
    </source>
</evidence>
<dbReference type="PANTHER" id="PTHR44329:SF214">
    <property type="entry name" value="PROTEIN KINASE DOMAIN-CONTAINING PROTEIN"/>
    <property type="match status" value="1"/>
</dbReference>
<dbReference type="Gene3D" id="1.10.510.10">
    <property type="entry name" value="Transferase(Phosphotransferase) domain 1"/>
    <property type="match status" value="1"/>
</dbReference>
<proteinExistence type="predicted"/>
<organism evidence="2 3">
    <name type="scientific">Symbiodinium pilosum</name>
    <name type="common">Dinoflagellate</name>
    <dbReference type="NCBI Taxonomy" id="2952"/>
    <lineage>
        <taxon>Eukaryota</taxon>
        <taxon>Sar</taxon>
        <taxon>Alveolata</taxon>
        <taxon>Dinophyceae</taxon>
        <taxon>Suessiales</taxon>
        <taxon>Symbiodiniaceae</taxon>
        <taxon>Symbiodinium</taxon>
    </lineage>
</organism>
<dbReference type="EMBL" id="CAJNIZ010031169">
    <property type="protein sequence ID" value="CAE7528486.1"/>
    <property type="molecule type" value="Genomic_DNA"/>
</dbReference>
<dbReference type="SMART" id="SM00220">
    <property type="entry name" value="S_TKc"/>
    <property type="match status" value="1"/>
</dbReference>
<comment type="caution">
    <text evidence="2">The sequence shown here is derived from an EMBL/GenBank/DDBJ whole genome shotgun (WGS) entry which is preliminary data.</text>
</comment>
<evidence type="ECO:0000313" key="3">
    <source>
        <dbReference type="Proteomes" id="UP000649617"/>
    </source>
</evidence>
<accession>A0A812TMX4</accession>
<feature type="domain" description="Protein kinase" evidence="1">
    <location>
        <begin position="1"/>
        <end position="129"/>
    </location>
</feature>
<name>A0A812TMX4_SYMPI</name>
<dbReference type="InterPro" id="IPR008271">
    <property type="entry name" value="Ser/Thr_kinase_AS"/>
</dbReference>
<dbReference type="OrthoDB" id="4062651at2759"/>
<dbReference type="GO" id="GO:0005524">
    <property type="term" value="F:ATP binding"/>
    <property type="evidence" value="ECO:0007669"/>
    <property type="project" value="InterPro"/>
</dbReference>
<evidence type="ECO:0000259" key="1">
    <source>
        <dbReference type="PROSITE" id="PS50011"/>
    </source>
</evidence>
<dbReference type="PANTHER" id="PTHR44329">
    <property type="entry name" value="SERINE/THREONINE-PROTEIN KINASE TNNI3K-RELATED"/>
    <property type="match status" value="1"/>
</dbReference>
<protein>
    <submittedName>
        <fullName evidence="2">STY13 protein</fullName>
    </submittedName>
</protein>
<dbReference type="PROSITE" id="PS50011">
    <property type="entry name" value="PROTEIN_KINASE_DOM"/>
    <property type="match status" value="1"/>
</dbReference>
<dbReference type="InterPro" id="IPR051681">
    <property type="entry name" value="Ser/Thr_Kinases-Pseudokinases"/>
</dbReference>
<dbReference type="Proteomes" id="UP000649617">
    <property type="component" value="Unassembled WGS sequence"/>
</dbReference>
<keyword evidence="3" id="KW-1185">Reference proteome</keyword>
<dbReference type="AlphaFoldDB" id="A0A812TMX4"/>
<dbReference type="Pfam" id="PF00069">
    <property type="entry name" value="Pkinase"/>
    <property type="match status" value="1"/>
</dbReference>
<dbReference type="PROSITE" id="PS00108">
    <property type="entry name" value="PROTEIN_KINASE_ST"/>
    <property type="match status" value="1"/>
</dbReference>
<dbReference type="GO" id="GO:0004674">
    <property type="term" value="F:protein serine/threonine kinase activity"/>
    <property type="evidence" value="ECO:0007669"/>
    <property type="project" value="TreeGrafter"/>
</dbReference>
<sequence length="129" mass="14853">VEWSSAIGRALAFLHGFTVPIVHRDLKPLNLLLTKNLEVRMTDFGISKMISTVDDEHHTMTGGVGSYLYMAPEVVRYEEYNEKVDLYSYGLIMYYLSSGKRPFHHITLDPEVILQQYVQKKESVFVSHT</sequence>
<feature type="non-terminal residue" evidence="2">
    <location>
        <position position="129"/>
    </location>
</feature>
<dbReference type="InterPro" id="IPR011009">
    <property type="entry name" value="Kinase-like_dom_sf"/>
</dbReference>
<dbReference type="SUPFAM" id="SSF56112">
    <property type="entry name" value="Protein kinase-like (PK-like)"/>
    <property type="match status" value="1"/>
</dbReference>
<gene>
    <name evidence="2" type="primary">STY13</name>
    <name evidence="2" type="ORF">SPIL2461_LOCUS13897</name>
</gene>
<dbReference type="InterPro" id="IPR000719">
    <property type="entry name" value="Prot_kinase_dom"/>
</dbReference>
<reference evidence="2" key="1">
    <citation type="submission" date="2021-02" db="EMBL/GenBank/DDBJ databases">
        <authorList>
            <person name="Dougan E. K."/>
            <person name="Rhodes N."/>
            <person name="Thang M."/>
            <person name="Chan C."/>
        </authorList>
    </citation>
    <scope>NUCLEOTIDE SEQUENCE</scope>
</reference>